<evidence type="ECO:0000313" key="16">
    <source>
        <dbReference type="Proteomes" id="UP000298030"/>
    </source>
</evidence>
<reference evidence="15 16" key="1">
    <citation type="journal article" date="2019" name="Nat. Ecol. Evol.">
        <title>Megaphylogeny resolves global patterns of mushroom evolution.</title>
        <authorList>
            <person name="Varga T."/>
            <person name="Krizsan K."/>
            <person name="Foldi C."/>
            <person name="Dima B."/>
            <person name="Sanchez-Garcia M."/>
            <person name="Sanchez-Ramirez S."/>
            <person name="Szollosi G.J."/>
            <person name="Szarkandi J.G."/>
            <person name="Papp V."/>
            <person name="Albert L."/>
            <person name="Andreopoulos W."/>
            <person name="Angelini C."/>
            <person name="Antonin V."/>
            <person name="Barry K.W."/>
            <person name="Bougher N.L."/>
            <person name="Buchanan P."/>
            <person name="Buyck B."/>
            <person name="Bense V."/>
            <person name="Catcheside P."/>
            <person name="Chovatia M."/>
            <person name="Cooper J."/>
            <person name="Damon W."/>
            <person name="Desjardin D."/>
            <person name="Finy P."/>
            <person name="Geml J."/>
            <person name="Haridas S."/>
            <person name="Hughes K."/>
            <person name="Justo A."/>
            <person name="Karasinski D."/>
            <person name="Kautmanova I."/>
            <person name="Kiss B."/>
            <person name="Kocsube S."/>
            <person name="Kotiranta H."/>
            <person name="LaButti K.M."/>
            <person name="Lechner B.E."/>
            <person name="Liimatainen K."/>
            <person name="Lipzen A."/>
            <person name="Lukacs Z."/>
            <person name="Mihaltcheva S."/>
            <person name="Morgado L.N."/>
            <person name="Niskanen T."/>
            <person name="Noordeloos M.E."/>
            <person name="Ohm R.A."/>
            <person name="Ortiz-Santana B."/>
            <person name="Ovrebo C."/>
            <person name="Racz N."/>
            <person name="Riley R."/>
            <person name="Savchenko A."/>
            <person name="Shiryaev A."/>
            <person name="Soop K."/>
            <person name="Spirin V."/>
            <person name="Szebenyi C."/>
            <person name="Tomsovsky M."/>
            <person name="Tulloss R.E."/>
            <person name="Uehling J."/>
            <person name="Grigoriev I.V."/>
            <person name="Vagvolgyi C."/>
            <person name="Papp T."/>
            <person name="Martin F.M."/>
            <person name="Miettinen O."/>
            <person name="Hibbett D.S."/>
            <person name="Nagy L.G."/>
        </authorList>
    </citation>
    <scope>NUCLEOTIDE SEQUENCE [LARGE SCALE GENOMIC DNA]</scope>
    <source>
        <strain evidence="15 16">FP101781</strain>
    </source>
</reference>
<dbReference type="GO" id="GO:0050660">
    <property type="term" value="F:flavin adenine dinucleotide binding"/>
    <property type="evidence" value="ECO:0007669"/>
    <property type="project" value="InterPro"/>
</dbReference>
<dbReference type="Pfam" id="PF00732">
    <property type="entry name" value="GMC_oxred_N"/>
    <property type="match status" value="1"/>
</dbReference>
<dbReference type="PANTHER" id="PTHR11552">
    <property type="entry name" value="GLUCOSE-METHANOL-CHOLINE GMC OXIDOREDUCTASE"/>
    <property type="match status" value="1"/>
</dbReference>
<feature type="domain" description="Glucose-methanol-choline oxidoreductase N-terminal" evidence="14">
    <location>
        <begin position="265"/>
        <end position="279"/>
    </location>
</feature>
<evidence type="ECO:0000259" key="14">
    <source>
        <dbReference type="PROSITE" id="PS00624"/>
    </source>
</evidence>
<dbReference type="InterPro" id="IPR036188">
    <property type="entry name" value="FAD/NAD-bd_sf"/>
</dbReference>
<comment type="function">
    <text evidence="7">Catalyzes the single-oxidation or sequential double oxidation reaction of carbohydrates primarily at carbon-2 and/or carbon-3 with the concomitant reduction of the flavin. The enzyme exhibits a broad sugar substrate specificity, oxidizing different aldopyranoses to the corresponding C-1, C-2, C-3 or C-1,2, C-2,3 and C-3,4 (di)dehydro sugars with substrate-specific regioselectivity. Accepts only a narrow range of electron acceptors such as substituted benzoquinones and complexed metal ions and reacts extremely slowly with O(2) as acceptor. May play a role in the natural recycling of plant matter by oxidizing all major monosaccharides in lignocellulose and by reducing quinone compounds or reactive radical species generated during lignin depolymerization.</text>
</comment>
<comment type="subcellular location">
    <subcellularLocation>
        <location evidence="2">Secreted</location>
    </subcellularLocation>
</comment>
<dbReference type="EC" id="1.1.99.29" evidence="5"/>
<evidence type="ECO:0000256" key="11">
    <source>
        <dbReference type="ARBA" id="ARBA00034050"/>
    </source>
</evidence>
<evidence type="ECO:0000256" key="5">
    <source>
        <dbReference type="ARBA" id="ARBA00013177"/>
    </source>
</evidence>
<dbReference type="PIRSF" id="PIRSF000137">
    <property type="entry name" value="Alcohol_oxidase"/>
    <property type="match status" value="1"/>
</dbReference>
<accession>A0A4Y7SV50</accession>
<proteinExistence type="inferred from homology"/>
<keyword evidence="16" id="KW-1185">Reference proteome</keyword>
<evidence type="ECO:0000256" key="13">
    <source>
        <dbReference type="PIRSR" id="PIRSR000137-2"/>
    </source>
</evidence>
<gene>
    <name evidence="15" type="ORF">FA13DRAFT_1756520</name>
</gene>
<feature type="binding site" evidence="13">
    <location>
        <position position="222"/>
    </location>
    <ligand>
        <name>FAD</name>
        <dbReference type="ChEBI" id="CHEBI:57692"/>
    </ligand>
</feature>
<dbReference type="Gene3D" id="3.30.560.10">
    <property type="entry name" value="Glucose Oxidase, domain 3"/>
    <property type="match status" value="1"/>
</dbReference>
<evidence type="ECO:0000256" key="10">
    <source>
        <dbReference type="ARBA" id="ARBA00034029"/>
    </source>
</evidence>
<dbReference type="Gene3D" id="3.50.50.60">
    <property type="entry name" value="FAD/NAD(P)-binding domain"/>
    <property type="match status" value="1"/>
</dbReference>
<comment type="subunit">
    <text evidence="4">Monomer.</text>
</comment>
<protein>
    <recommendedName>
        <fullName evidence="5">pyranose dehydrogenase (acceptor)</fullName>
        <ecNumber evidence="5">1.1.99.29</ecNumber>
    </recommendedName>
</protein>
<evidence type="ECO:0000313" key="15">
    <source>
        <dbReference type="EMBL" id="TEB25740.1"/>
    </source>
</evidence>
<dbReference type="OrthoDB" id="269227at2759"/>
<dbReference type="PROSITE" id="PS00624">
    <property type="entry name" value="GMC_OXRED_2"/>
    <property type="match status" value="1"/>
</dbReference>
<dbReference type="InterPro" id="IPR012132">
    <property type="entry name" value="GMC_OxRdtase"/>
</dbReference>
<dbReference type="Pfam" id="PF05199">
    <property type="entry name" value="GMC_oxred_C"/>
    <property type="match status" value="1"/>
</dbReference>
<evidence type="ECO:0000256" key="4">
    <source>
        <dbReference type="ARBA" id="ARBA00011245"/>
    </source>
</evidence>
<evidence type="ECO:0000256" key="1">
    <source>
        <dbReference type="ARBA" id="ARBA00001974"/>
    </source>
</evidence>
<dbReference type="GO" id="GO:0033718">
    <property type="term" value="F:pyranose dehydrogenase (acceptor) activity"/>
    <property type="evidence" value="ECO:0007669"/>
    <property type="project" value="UniProtKB-EC"/>
</dbReference>
<feature type="binding site" evidence="13">
    <location>
        <begin position="513"/>
        <end position="514"/>
    </location>
    <ligand>
        <name>FAD</name>
        <dbReference type="ChEBI" id="CHEBI:57692"/>
    </ligand>
</feature>
<dbReference type="GO" id="GO:0005576">
    <property type="term" value="C:extracellular region"/>
    <property type="evidence" value="ECO:0007669"/>
    <property type="project" value="UniProtKB-SubCell"/>
</dbReference>
<dbReference type="SUPFAM" id="SSF51905">
    <property type="entry name" value="FAD/NAD(P)-binding domain"/>
    <property type="match status" value="1"/>
</dbReference>
<evidence type="ECO:0000256" key="2">
    <source>
        <dbReference type="ARBA" id="ARBA00004613"/>
    </source>
</evidence>
<sequence>MGQPEEVDIIVAGGGPAGCVVAGRLAYADPSLKVMLIEGGANNRDDPWVYRPGIYVRNMQQNGVNDKATFYTDTKESSYLRGRKSIVPCANILGGGSSINFQASGSDWDDFNSPGWTAQDLLPLMKRLENYQKPSNSPDLHGYDGPIAISNGGTINPLAQDFLRASDAIGIPYSDDIQDLTTSHASEIWAKYINRHTGRRSDAAYSVMDVQNNLHLRCNARVSRVIFEGNKAVGVAYVPSRNRANAGQVLETIVKARKMVVLSSGTLGTPQILERSGVGDASLLRKLDVKVVSDLPGVGEQYQDHYTTLTLYRVSNESPTADDFLRGVKDVQREIFNEWEVSPEKARLSSNSIDAGFKIRPTEAELKEMGPEFNEIWKTYFKDKPDKPVMFGSIVAGAYADHTLLPPGKYITIFEYPASRGKIHIRSPNPYAEPDFDSGFMNNKADFAPIRWSYKKTREGILPDGLTVGIHMGTWHKPGEQYDAKKVHEDVKYTEEDDKAIDDWVADHVETTWHSLAMKPRAQGGVVNERLSVFGTQNLKCVDLSICPDNLGTNTYSSALLVGEKGAELILEELGLKARLPHAPVPHAPVPTGKPGTQLVR</sequence>
<comment type="similarity">
    <text evidence="3">Belongs to the GMC oxidoreductase family.</text>
</comment>
<keyword evidence="13" id="KW-0274">FAD</keyword>
<dbReference type="EMBL" id="QPFP01000054">
    <property type="protein sequence ID" value="TEB25740.1"/>
    <property type="molecule type" value="Genomic_DNA"/>
</dbReference>
<comment type="catalytic activity">
    <reaction evidence="9">
        <text>pyranose + acceptor = pyranos-2,3-diulose + reduced acceptor.</text>
        <dbReference type="EC" id="1.1.99.29"/>
    </reaction>
</comment>
<dbReference type="AlphaFoldDB" id="A0A4Y7SV50"/>
<evidence type="ECO:0000256" key="9">
    <source>
        <dbReference type="ARBA" id="ARBA00034010"/>
    </source>
</evidence>
<comment type="catalytic activity">
    <reaction evidence="11">
        <text>a pyranoside + acceptor = a pyranosid-3-ulose + reduced acceptor.</text>
        <dbReference type="EC" id="1.1.99.29"/>
    </reaction>
</comment>
<evidence type="ECO:0000256" key="6">
    <source>
        <dbReference type="ARBA" id="ARBA00022525"/>
    </source>
</evidence>
<dbReference type="STRING" id="71717.A0A4Y7SV50"/>
<keyword evidence="13" id="KW-0285">Flavoprotein</keyword>
<name>A0A4Y7SV50_COPMI</name>
<comment type="catalytic activity">
    <reaction evidence="10">
        <text>pyranose + acceptor = pyranos-3-ulose + reduced acceptor.</text>
        <dbReference type="EC" id="1.1.99.29"/>
    </reaction>
</comment>
<keyword evidence="6" id="KW-0964">Secreted</keyword>
<dbReference type="InterPro" id="IPR000172">
    <property type="entry name" value="GMC_OxRdtase_N"/>
</dbReference>
<dbReference type="Proteomes" id="UP000298030">
    <property type="component" value="Unassembled WGS sequence"/>
</dbReference>
<organism evidence="15 16">
    <name type="scientific">Coprinellus micaceus</name>
    <name type="common">Glistening ink-cap mushroom</name>
    <name type="synonym">Coprinus micaceus</name>
    <dbReference type="NCBI Taxonomy" id="71717"/>
    <lineage>
        <taxon>Eukaryota</taxon>
        <taxon>Fungi</taxon>
        <taxon>Dikarya</taxon>
        <taxon>Basidiomycota</taxon>
        <taxon>Agaricomycotina</taxon>
        <taxon>Agaricomycetes</taxon>
        <taxon>Agaricomycetidae</taxon>
        <taxon>Agaricales</taxon>
        <taxon>Agaricineae</taxon>
        <taxon>Psathyrellaceae</taxon>
        <taxon>Coprinellus</taxon>
    </lineage>
</organism>
<dbReference type="InterPro" id="IPR007867">
    <property type="entry name" value="GMC_OxRtase_C"/>
</dbReference>
<evidence type="ECO:0000256" key="3">
    <source>
        <dbReference type="ARBA" id="ARBA00010790"/>
    </source>
</evidence>
<comment type="caution">
    <text evidence="15">The sequence shown here is derived from an EMBL/GenBank/DDBJ whole genome shotgun (WGS) entry which is preliminary data.</text>
</comment>
<comment type="cofactor">
    <cofactor evidence="1 13">
        <name>FAD</name>
        <dbReference type="ChEBI" id="CHEBI:57692"/>
    </cofactor>
</comment>
<evidence type="ECO:0000256" key="12">
    <source>
        <dbReference type="ARBA" id="ARBA00034059"/>
    </source>
</evidence>
<evidence type="ECO:0000256" key="7">
    <source>
        <dbReference type="ARBA" id="ARBA00024699"/>
    </source>
</evidence>
<comment type="catalytic activity">
    <reaction evidence="12">
        <text>a pyranoside + acceptor = a pyranosid-3,4-diulose + reduced acceptor.</text>
        <dbReference type="EC" id="1.1.99.29"/>
    </reaction>
</comment>
<comment type="catalytic activity">
    <reaction evidence="8">
        <text>pyranose + acceptor = pyranos-2-ulose + reduced acceptor.</text>
        <dbReference type="EC" id="1.1.99.29"/>
    </reaction>
</comment>
<dbReference type="PANTHER" id="PTHR11552:SF78">
    <property type="entry name" value="GLUCOSE-METHANOL-CHOLINE OXIDOREDUCTASE N-TERMINAL DOMAIN-CONTAINING PROTEIN"/>
    <property type="match status" value="1"/>
</dbReference>
<evidence type="ECO:0000256" key="8">
    <source>
        <dbReference type="ARBA" id="ARBA00033986"/>
    </source>
</evidence>
<dbReference type="SUPFAM" id="SSF54373">
    <property type="entry name" value="FAD-linked reductases, C-terminal domain"/>
    <property type="match status" value="1"/>
</dbReference>